<feature type="domain" description="SRR1-like" evidence="1">
    <location>
        <begin position="64"/>
        <end position="200"/>
    </location>
</feature>
<reference evidence="2" key="2">
    <citation type="submission" date="2023-06" db="EMBL/GenBank/DDBJ databases">
        <authorList>
            <consortium name="Lawrence Berkeley National Laboratory"/>
            <person name="Haridas S."/>
            <person name="Hensen N."/>
            <person name="Bonometti L."/>
            <person name="Westerberg I."/>
            <person name="Brannstrom I.O."/>
            <person name="Guillou S."/>
            <person name="Cros-Aarteil S."/>
            <person name="Calhoun S."/>
            <person name="Kuo A."/>
            <person name="Mondo S."/>
            <person name="Pangilinan J."/>
            <person name="Riley R."/>
            <person name="Labutti K."/>
            <person name="Andreopoulos B."/>
            <person name="Lipzen A."/>
            <person name="Chen C."/>
            <person name="Yanf M."/>
            <person name="Daum C."/>
            <person name="Ng V."/>
            <person name="Clum A."/>
            <person name="Steindorff A."/>
            <person name="Ohm R."/>
            <person name="Martin F."/>
            <person name="Silar P."/>
            <person name="Natvig D."/>
            <person name="Lalanne C."/>
            <person name="Gautier V."/>
            <person name="Ament-Velasquez S.L."/>
            <person name="Kruys A."/>
            <person name="Hutchinson M.I."/>
            <person name="Powell A.J."/>
            <person name="Barry K."/>
            <person name="Miller A.N."/>
            <person name="Grigoriev I.V."/>
            <person name="Debuchy R."/>
            <person name="Gladieux P."/>
            <person name="Thoren M.H."/>
            <person name="Johannesson H."/>
        </authorList>
    </citation>
    <scope>NUCLEOTIDE SEQUENCE</scope>
    <source>
        <strain evidence="2">CBS 958.72</strain>
    </source>
</reference>
<evidence type="ECO:0000313" key="3">
    <source>
        <dbReference type="Proteomes" id="UP001287356"/>
    </source>
</evidence>
<protein>
    <recommendedName>
        <fullName evidence="1">SRR1-like domain-containing protein</fullName>
    </recommendedName>
</protein>
<evidence type="ECO:0000313" key="2">
    <source>
        <dbReference type="EMBL" id="KAK3365617.1"/>
    </source>
</evidence>
<organism evidence="2 3">
    <name type="scientific">Lasiosphaeria ovina</name>
    <dbReference type="NCBI Taxonomy" id="92902"/>
    <lineage>
        <taxon>Eukaryota</taxon>
        <taxon>Fungi</taxon>
        <taxon>Dikarya</taxon>
        <taxon>Ascomycota</taxon>
        <taxon>Pezizomycotina</taxon>
        <taxon>Sordariomycetes</taxon>
        <taxon>Sordariomycetidae</taxon>
        <taxon>Sordariales</taxon>
        <taxon>Lasiosphaeriaceae</taxon>
        <taxon>Lasiosphaeria</taxon>
    </lineage>
</organism>
<accession>A0AAE0JX23</accession>
<comment type="caution">
    <text evidence="2">The sequence shown here is derived from an EMBL/GenBank/DDBJ whole genome shotgun (WGS) entry which is preliminary data.</text>
</comment>
<dbReference type="AlphaFoldDB" id="A0AAE0JX23"/>
<dbReference type="Proteomes" id="UP001287356">
    <property type="component" value="Unassembled WGS sequence"/>
</dbReference>
<dbReference type="PANTHER" id="PTHR42080">
    <property type="entry name" value="SRR1 DOMAIN-CONTAINING PROTEIN"/>
    <property type="match status" value="1"/>
</dbReference>
<dbReference type="Pfam" id="PF07985">
    <property type="entry name" value="SRR1"/>
    <property type="match status" value="1"/>
</dbReference>
<proteinExistence type="predicted"/>
<keyword evidence="3" id="KW-1185">Reference proteome</keyword>
<gene>
    <name evidence="2" type="ORF">B0T24DRAFT_393602</name>
</gene>
<dbReference type="InterPro" id="IPR012942">
    <property type="entry name" value="SRR1-like"/>
</dbReference>
<name>A0AAE0JX23_9PEZI</name>
<dbReference type="EMBL" id="JAULSN010000008">
    <property type="protein sequence ID" value="KAK3365617.1"/>
    <property type="molecule type" value="Genomic_DNA"/>
</dbReference>
<reference evidence="2" key="1">
    <citation type="journal article" date="2023" name="Mol. Phylogenet. Evol.">
        <title>Genome-scale phylogeny and comparative genomics of the fungal order Sordariales.</title>
        <authorList>
            <person name="Hensen N."/>
            <person name="Bonometti L."/>
            <person name="Westerberg I."/>
            <person name="Brannstrom I.O."/>
            <person name="Guillou S."/>
            <person name="Cros-Aarteil S."/>
            <person name="Calhoun S."/>
            <person name="Haridas S."/>
            <person name="Kuo A."/>
            <person name="Mondo S."/>
            <person name="Pangilinan J."/>
            <person name="Riley R."/>
            <person name="LaButti K."/>
            <person name="Andreopoulos B."/>
            <person name="Lipzen A."/>
            <person name="Chen C."/>
            <person name="Yan M."/>
            <person name="Daum C."/>
            <person name="Ng V."/>
            <person name="Clum A."/>
            <person name="Steindorff A."/>
            <person name="Ohm R.A."/>
            <person name="Martin F."/>
            <person name="Silar P."/>
            <person name="Natvig D.O."/>
            <person name="Lalanne C."/>
            <person name="Gautier V."/>
            <person name="Ament-Velasquez S.L."/>
            <person name="Kruys A."/>
            <person name="Hutchinson M.I."/>
            <person name="Powell A.J."/>
            <person name="Barry K."/>
            <person name="Miller A.N."/>
            <person name="Grigoriev I.V."/>
            <person name="Debuchy R."/>
            <person name="Gladieux P."/>
            <person name="Hiltunen Thoren M."/>
            <person name="Johannesson H."/>
        </authorList>
    </citation>
    <scope>NUCLEOTIDE SEQUENCE</scope>
    <source>
        <strain evidence="2">CBS 958.72</strain>
    </source>
</reference>
<sequence length="302" mass="34430">MKPNDRPGHVLLPVQIQYKLRWRHKTDHTRVIFDESPDMDATQKYFKKCYVEWGEGKENKAIAEALSEINLPTNIRYIVGFGLGSIAIGNENGPKTCWERKKRCNCQHAMLLNLRDALQPHSKENIICIAQDPAYDETDVDVLDAVDIIILNDPDGLMVVTPNSVVVSIHPTAPVRAILADFMVRPAMFICDKLKDLSPSDPVLGSHNKNNTPTEDWESARVRLMLEEEYELIYEPPPDPGVMLFNIGFYLRKDIATDPVWLEAGYAADEDIPKKKPQKKKRKKKVYRLGTFNVCDRQTISI</sequence>
<dbReference type="PANTHER" id="PTHR42080:SF3">
    <property type="entry name" value="SRR1-LIKE DOMAIN-CONTAINING PROTEIN"/>
    <property type="match status" value="1"/>
</dbReference>
<evidence type="ECO:0000259" key="1">
    <source>
        <dbReference type="Pfam" id="PF07985"/>
    </source>
</evidence>